<feature type="region of interest" description="Disordered" evidence="5">
    <location>
        <begin position="1351"/>
        <end position="1376"/>
    </location>
</feature>
<evidence type="ECO:0000256" key="3">
    <source>
        <dbReference type="ARBA" id="ARBA00023055"/>
    </source>
</evidence>
<feature type="region of interest" description="Disordered" evidence="5">
    <location>
        <begin position="559"/>
        <end position="580"/>
    </location>
</feature>
<comment type="similarity">
    <text evidence="1 4">Belongs to the VPS13 family.</text>
</comment>
<feature type="domain" description="Chorein N-terminal" evidence="6">
    <location>
        <begin position="1"/>
        <end position="1445"/>
    </location>
</feature>
<evidence type="ECO:0000256" key="2">
    <source>
        <dbReference type="ARBA" id="ARBA00022448"/>
    </source>
</evidence>
<dbReference type="PIRSF" id="PIRSF037235">
    <property type="entry name" value="VPS13_fungi"/>
    <property type="match status" value="1"/>
</dbReference>
<evidence type="ECO:0000313" key="9">
    <source>
        <dbReference type="EMBL" id="VEU24436.1"/>
    </source>
</evidence>
<dbReference type="InterPro" id="IPR026847">
    <property type="entry name" value="VPS13"/>
</dbReference>
<feature type="compositionally biased region" description="Basic and acidic residues" evidence="5">
    <location>
        <begin position="1353"/>
        <end position="1376"/>
    </location>
</feature>
<dbReference type="PANTHER" id="PTHR16166:SF93">
    <property type="entry name" value="INTERMEMBRANE LIPID TRANSFER PROTEIN VPS13"/>
    <property type="match status" value="1"/>
</dbReference>
<dbReference type="GO" id="GO:0045324">
    <property type="term" value="P:late endosome to vacuole transport"/>
    <property type="evidence" value="ECO:0007669"/>
    <property type="project" value="UniProtKB-UniRule"/>
</dbReference>
<dbReference type="GO" id="GO:0007005">
    <property type="term" value="P:mitochondrion organization"/>
    <property type="evidence" value="ECO:0007669"/>
    <property type="project" value="TreeGrafter"/>
</dbReference>
<dbReference type="InterPro" id="IPR017148">
    <property type="entry name" value="VPS13_fungi"/>
</dbReference>
<accession>A0A448YU63</accession>
<comment type="function">
    <text evidence="4">Mediates the transfer of lipids between membranes at organelle contact sites. May play a role in mitochondrial lipid homeostasis.</text>
</comment>
<keyword evidence="4" id="KW-0333">Golgi apparatus</keyword>
<dbReference type="Pfam" id="PF12624">
    <property type="entry name" value="VPS13_N"/>
    <property type="match status" value="1"/>
</dbReference>
<evidence type="ECO:0000259" key="6">
    <source>
        <dbReference type="Pfam" id="PF12624"/>
    </source>
</evidence>
<dbReference type="PANTHER" id="PTHR16166">
    <property type="entry name" value="VACUOLAR PROTEIN SORTING-ASSOCIATED PROTEIN VPS13"/>
    <property type="match status" value="1"/>
</dbReference>
<dbReference type="OrthoDB" id="428159at2759"/>
<feature type="region of interest" description="Disordered" evidence="5">
    <location>
        <begin position="115"/>
        <end position="136"/>
    </location>
</feature>
<dbReference type="InterPro" id="IPR026854">
    <property type="entry name" value="VPS13_N"/>
</dbReference>
<dbReference type="EMBL" id="CAACVR010000076">
    <property type="protein sequence ID" value="VEU24436.1"/>
    <property type="molecule type" value="Genomic_DNA"/>
</dbReference>
<dbReference type="InterPro" id="IPR056748">
    <property type="entry name" value="VPS13-like_C"/>
</dbReference>
<organism evidence="9 10">
    <name type="scientific">Brettanomyces naardenensis</name>
    <name type="common">Yeast</name>
    <dbReference type="NCBI Taxonomy" id="13370"/>
    <lineage>
        <taxon>Eukaryota</taxon>
        <taxon>Fungi</taxon>
        <taxon>Dikarya</taxon>
        <taxon>Ascomycota</taxon>
        <taxon>Saccharomycotina</taxon>
        <taxon>Pichiomycetes</taxon>
        <taxon>Pichiales</taxon>
        <taxon>Pichiaceae</taxon>
        <taxon>Brettanomyces</taxon>
    </lineage>
</organism>
<feature type="region of interest" description="Disordered" evidence="5">
    <location>
        <begin position="1534"/>
        <end position="1553"/>
    </location>
</feature>
<dbReference type="GO" id="GO:0045053">
    <property type="term" value="P:protein retention in Golgi apparatus"/>
    <property type="evidence" value="ECO:0007669"/>
    <property type="project" value="UniProtKB-UniRule"/>
</dbReference>
<reference evidence="9 10" key="1">
    <citation type="submission" date="2018-12" db="EMBL/GenBank/DDBJ databases">
        <authorList>
            <person name="Tiukova I."/>
            <person name="Dainat J."/>
        </authorList>
    </citation>
    <scope>NUCLEOTIDE SEQUENCE [LARGE SCALE GENOMIC DNA]</scope>
</reference>
<feature type="compositionally biased region" description="Acidic residues" evidence="5">
    <location>
        <begin position="562"/>
        <end position="579"/>
    </location>
</feature>
<dbReference type="GO" id="GO:0005794">
    <property type="term" value="C:Golgi apparatus"/>
    <property type="evidence" value="ECO:0007669"/>
    <property type="project" value="UniProtKB-UniRule"/>
</dbReference>
<feature type="domain" description="Vacuolar protein sorting-associated protein 13 VPS13 adaptor binding" evidence="7">
    <location>
        <begin position="1907"/>
        <end position="2494"/>
    </location>
</feature>
<evidence type="ECO:0000259" key="7">
    <source>
        <dbReference type="Pfam" id="PF25036"/>
    </source>
</evidence>
<feature type="domain" description="Intermembrane lipid transfer protein VPS13-like C-terminal" evidence="8">
    <location>
        <begin position="3025"/>
        <end position="3131"/>
    </location>
</feature>
<sequence>MLESLVATVLNRTLGAYVENFDPAQLNIGIWSGDVKLRDLKLKEESLDRLGLPIALKFGHLGELTLQIPWSNLKSKPVKIIIEDVYVLARARLPTEFDLFDEEAREQRAKQDKLNNLELLESASPETDSDEEQARNQSFMESLTTKVVDNLQVTIRNIHFRYEDDDAFTSVPYSVGITLKELSAVSTDDNWLPGFIMGANSLACKLMTLKALSVYWDTNSSSIYDPNENKLLKSFQDIINKISSSSGEVQHLLLPVSGYGHLTINKKGSTESAPHYALELFFEEFGLALDANQYKDILWTASQVTWYKKTYKFRRLRPKLSVEEDPEQWLRYAFRCVYDEIHDRNYKWTWEYFKKRRDQRKSYIELWKAHLSNTETLQLKTSRDELEAELDFEDIKFYRELAKLEYKKQHHALPSSKPAPQQQSGYSFFSWWSGQQTQDTGAATSVDDEKDLSLDDEQRKELYDAIEFDESKTLADSLEIPRERVKLSIGCNLQRGSFSIKKSEAVKPSAGIFFGGMHADLFQRKDSYYVGFKLREFRVEDGSADTLYKHIVSVKPFNGKDAEDDANENSEIENPEQEEPFFQISFEQNPLDDSADSELLAKMNSMTIFHNPKFVQEVVHFFRSPKTHVDTIGALMNAAETTIHDFTQQTRMGLEYAFEEHKTLNCKMDLQAPLIIMPMDCGSWSSPVCVLDAGHISIVSDLADKDMIKKFNSDKRSSYTESDWEEMTTFLYDKFNLRLQDAQMLIGPSIKSTIEQLHAHGEKPSLILDHLTINILLELSIVPSYYRLPLVKISGDIPRIKAVLNDYQHRIFMEALMTMIPEFDDESSSLPVDSYRQMVADDVDRIPYDGSLELDDSEPSIRSQSDSLSASVQELIDKQHRMEVSLKIGVIILTASRCSNPETFEADKLADVVGENFRLQYYSTAREMHVNVVLADLSVDDYMETTGNEEFKKLVSSRVSSDEGAHEDLFHVGYVRTQRMARFKGELIEAFDQNIDLNISDFKLVLTRKSVLTLINFLRNTFVDPDAPLLPADKLRHNDEADVENAPEHIDMNVSMKSITLVFNDDGYKIATLKLQKAVVGMLLLPDKMKIDANLGGISLRDDINESIPALKQLVRIQGDELAKFHYETFDPATNTLPYSSELKFETGSVVVTFVESAFARLYSFLSQFNRMRYIYDSAREAALNQANSIENPDKMKFDILVRAPIFVFPEVINPATGIIDEVKVNLGEIDTSNEFVIKGGEEFNIIAAKLKSTKISSRFTLTGAAQTQNLEIIEKLDVIVHVDYYDGTTLDRPSTIITGSIDGNEMKLTEWQANFIMQILQSIPRAFSDYSISEESIEDLENDATNANMIISKDRSPERNSGETGPKEEVSTASGEKIDADGVSVNVTFKIPILALTLFNDTKHSVSLERKSLTRVTLNDLGVKYKLMNSNDYEMDVHIKSLTVSDLRENRKNKFTDIIPGSPNVDYQFMASMKSSGPVDQRLVDIDLAIDSPKLILAMDYLVALNSFADVAMKAPTPTEGLVSGLVTINEESEAEAPSPADKRIADDRGSPEAQSTVSYAVSIVDPSIILLAYPERIDSEAIVFKISQIMASSHEVTSVKLKGIGMFLCKMDTYETSRLRIIDDFSVDFNMDTRGSTATSFLTTINADVEPLLMRVSLRDVNLAIEIFNKATRMYGDIPNEVRQENAGPRSRHASISSKIGRTISKYAPSVLSSFSHVSKKAVSAKKAVVLVKAEKLKASFGGVRLVLIGDVHELPVLDMEVKPLEVTAKNWSTDLQADTAIKPSINIYNYSTSAWEPLLDPWSFGVHVERVCDPRPHLSVSVSSRESAEFSVTSRSIATLSYFASLISDNSEIKQRGKDAPYLIINQTGYDLNIWIDEKSADVDHRRNMTLLKNESEIPWAFEDWRQIRENLSMKSESNYIGIDFVDSGYSPVRKVSLTREGEEVFMLEPTCSEHYHNRLACQIVLAPDKVKHVILKSTVTFHNHTPTGILVGVGNYNNEFVVDREIHIPANGKLALPIDYVYNGKLSVRPETVTEQFGWSVAMSAATGKTVSFDWKSIMKNDLVLQCGQMEEGSARSVFFRAKARFDPDEALSRIYPHLTVNITPPMIIENLLPFDIKWQLFQKGSPKWSDQLRHAESCSVQVVNMNYSAVLKITALGSKYRESSAAIINSRGDDSTVDKRITLRSEDGQTLHLGLFYTNNEEAGCKITIYTPYLIVNRTGKNVCVSDGYNTLISDSRHLILDGEHKAIPDMFSFEHEASKGFLHSSLEENLISIKVGDSMPSSGFSIDTVGQTFEVKVPLRGKTLEHDIGLHITEGQGIFNLTKVVTLAPRFIVNNNIECPIFVRSVGTSEMVQLTAGSVCPIYGVPKSEPKQLVVGFGDKASWSAPFNINNVGEIYVRVKRLESTAHRLLRVVISTENASIFISVLDAKDLWPYSIRNFSDFEFLVYQSDPSMSADGTRSSRLPFKPIFYRVPPKSLMPYAWDYPAAEVKELVLRCGNRERFVQLAEMGTLYPMKLPASVDPSHEGAKIVDLNVVADGPVQSLVISNYDPKTSLYQLKSTGSSQTVGSNTGLPTEEFETNIKDENYYTSIVFNFEGMGLSLINFECQEICYITVRGAELRYNESDIYQNVSLKLKWIQADNQLFPAVFPILLYPSVVPKSRKEMDKHPAFSVGVSRVKDNAHGVRYIKLATMLLQEMSIEIDEDMLSALLEYSRLPGASWNSIPVDNLWDENIEIPEPPEVRTRDDFYFELLHMQPLQFNFSFVRTESAGDNEAAESGNPITLAVNALTMAIGNVNDAPIRLSALILENVRTPMPYLRQNIEEHYKQAFLYQWYKVLGSADVIGNPVGLFNNISSGVMDIFYEPYQGYIMSDRPQELGIGLAKGGLSFLKKSVFGVSDSFSRFTNSLAKGLTAASMDKNFQEKRRQNRMKNKPNHPFAGFATGTSSLFEGITSGFAGVAAAPIEGASKEGAAGFFKGLGRGLIGLPTKTATGVLDFANDISEGIKKTTTAFDTEGLDRVRLPRNISYDGCVTSYSEREAQGQYWLKTCEGGKFSSEKYLAHVMLHGNEHACIFSLSRIMIVTVAILTVDWDLPYEQVGNITLENTGIRIKQSRVGFPERFISIPDRSDQKFLYHSIAIAVGEYNKRCIVSL</sequence>
<dbReference type="GO" id="GO:0006623">
    <property type="term" value="P:protein targeting to vacuole"/>
    <property type="evidence" value="ECO:0007669"/>
    <property type="project" value="TreeGrafter"/>
</dbReference>
<keyword evidence="2 4" id="KW-0813">Transport</keyword>
<dbReference type="GO" id="GO:0006869">
    <property type="term" value="P:lipid transport"/>
    <property type="evidence" value="ECO:0007669"/>
    <property type="project" value="UniProtKB-KW"/>
</dbReference>
<feature type="compositionally biased region" description="Basic and acidic residues" evidence="5">
    <location>
        <begin position="1542"/>
        <end position="1552"/>
    </location>
</feature>
<dbReference type="STRING" id="13370.A0A448YU63"/>
<keyword evidence="10" id="KW-1185">Reference proteome</keyword>
<evidence type="ECO:0000256" key="4">
    <source>
        <dbReference type="PIRNR" id="PIRNR037235"/>
    </source>
</evidence>
<dbReference type="Pfam" id="PF25037">
    <property type="entry name" value="VPS13_C"/>
    <property type="match status" value="1"/>
</dbReference>
<proteinExistence type="inferred from homology"/>
<gene>
    <name evidence="9" type="ORF">BRENAR_LOCUS5164</name>
</gene>
<dbReference type="Proteomes" id="UP000290900">
    <property type="component" value="Unassembled WGS sequence"/>
</dbReference>
<evidence type="ECO:0000259" key="8">
    <source>
        <dbReference type="Pfam" id="PF25037"/>
    </source>
</evidence>
<name>A0A448YU63_BRENA</name>
<evidence type="ECO:0000256" key="5">
    <source>
        <dbReference type="SAM" id="MobiDB-lite"/>
    </source>
</evidence>
<evidence type="ECO:0000256" key="1">
    <source>
        <dbReference type="ARBA" id="ARBA00006545"/>
    </source>
</evidence>
<evidence type="ECO:0000313" key="10">
    <source>
        <dbReference type="Proteomes" id="UP000290900"/>
    </source>
</evidence>
<dbReference type="Pfam" id="PF25036">
    <property type="entry name" value="VPS13_VAB"/>
    <property type="match status" value="1"/>
</dbReference>
<keyword evidence="3 4" id="KW-0445">Lipid transport</keyword>
<protein>
    <recommendedName>
        <fullName evidence="4">Vacuolar protein sorting-associated protein</fullName>
    </recommendedName>
</protein>
<dbReference type="InterPro" id="IPR009543">
    <property type="entry name" value="VPS13_VAB"/>
</dbReference>
<dbReference type="InParanoid" id="A0A448YU63"/>
<dbReference type="FunCoup" id="A0A448YU63">
    <property type="interactions" value="749"/>
</dbReference>